<dbReference type="InterPro" id="IPR002401">
    <property type="entry name" value="Cyt_P450_E_grp-I"/>
</dbReference>
<gene>
    <name evidence="6" type="ORF">TrRE_jg1877</name>
</gene>
<dbReference type="PRINTS" id="PR00463">
    <property type="entry name" value="EP450I"/>
</dbReference>
<feature type="non-terminal residue" evidence="6">
    <location>
        <position position="1"/>
    </location>
</feature>
<comment type="cofactor">
    <cofactor evidence="5">
        <name>heme</name>
        <dbReference type="ChEBI" id="CHEBI:30413"/>
    </cofactor>
</comment>
<keyword evidence="4 5" id="KW-0408">Iron</keyword>
<accession>A0A9W7A8V7</accession>
<dbReference type="EMBL" id="BRXZ01001301">
    <property type="protein sequence ID" value="GMH67679.1"/>
    <property type="molecule type" value="Genomic_DNA"/>
</dbReference>
<evidence type="ECO:0008006" key="8">
    <source>
        <dbReference type="Google" id="ProtNLM"/>
    </source>
</evidence>
<evidence type="ECO:0000256" key="4">
    <source>
        <dbReference type="ARBA" id="ARBA00023004"/>
    </source>
</evidence>
<dbReference type="InterPro" id="IPR036396">
    <property type="entry name" value="Cyt_P450_sf"/>
</dbReference>
<comment type="caution">
    <text evidence="6">The sequence shown here is derived from an EMBL/GenBank/DDBJ whole genome shotgun (WGS) entry which is preliminary data.</text>
</comment>
<name>A0A9W7A8V7_9STRA</name>
<comment type="similarity">
    <text evidence="1">Belongs to the cytochrome P450 family.</text>
</comment>
<keyword evidence="2 5" id="KW-0479">Metal-binding</keyword>
<dbReference type="GO" id="GO:0005506">
    <property type="term" value="F:iron ion binding"/>
    <property type="evidence" value="ECO:0007669"/>
    <property type="project" value="InterPro"/>
</dbReference>
<dbReference type="Gene3D" id="1.10.630.10">
    <property type="entry name" value="Cytochrome P450"/>
    <property type="match status" value="1"/>
</dbReference>
<organism evidence="6 7">
    <name type="scientific">Triparma retinervis</name>
    <dbReference type="NCBI Taxonomy" id="2557542"/>
    <lineage>
        <taxon>Eukaryota</taxon>
        <taxon>Sar</taxon>
        <taxon>Stramenopiles</taxon>
        <taxon>Ochrophyta</taxon>
        <taxon>Bolidophyceae</taxon>
        <taxon>Parmales</taxon>
        <taxon>Triparmaceae</taxon>
        <taxon>Triparma</taxon>
    </lineage>
</organism>
<dbReference type="InterPro" id="IPR001128">
    <property type="entry name" value="Cyt_P450"/>
</dbReference>
<evidence type="ECO:0000256" key="2">
    <source>
        <dbReference type="ARBA" id="ARBA00022723"/>
    </source>
</evidence>
<evidence type="ECO:0000313" key="6">
    <source>
        <dbReference type="EMBL" id="GMH67679.1"/>
    </source>
</evidence>
<sequence>ENALKALSNGQESWDANLPFTSTMHLTVSRENVKYVLVDNFKNYPKGEIWRCTFADLLGDGIFNADGLKWRKQRKVASYEFSAKTLKTFMFDTFARHADKINGLVRDAESSTVDFQDLMARYTLESIGIIGFGVSLGAFSEVGAEISSDFGDAFNTATARTSDRFVDPTWPMKRLLGIGKEKELADSIKVVRGFAMKVIEERRGAAASGKGANSLQDLPDLLSRFMFRKKGSGEEFEFTNEELYFIIINFVLAGRDTTANSLTWTLWELSKGCNRRCVEKIREETRRNRAALGLREGEITHDLVAKGTYLKATIQEGLRLHPSVPLDLKECLSDDVLPDGTEVRKGDRVLFVTWCMARLKEQWGDDCQEFKPERFLVEGGAFRPPEATRLPVFLAGPRMCLGKDMAFLSSSILLTKLLEAFELSGGEEQAYQYDVGLTIFAERGMNLRFKAQITPPA</sequence>
<dbReference type="GO" id="GO:0016705">
    <property type="term" value="F:oxidoreductase activity, acting on paired donors, with incorporation or reduction of molecular oxygen"/>
    <property type="evidence" value="ECO:0007669"/>
    <property type="project" value="InterPro"/>
</dbReference>
<dbReference type="GO" id="GO:0004497">
    <property type="term" value="F:monooxygenase activity"/>
    <property type="evidence" value="ECO:0007669"/>
    <property type="project" value="InterPro"/>
</dbReference>
<proteinExistence type="inferred from homology"/>
<dbReference type="PRINTS" id="PR00385">
    <property type="entry name" value="P450"/>
</dbReference>
<keyword evidence="3" id="KW-0560">Oxidoreductase</keyword>
<reference evidence="6" key="1">
    <citation type="submission" date="2022-07" db="EMBL/GenBank/DDBJ databases">
        <title>Genome analysis of Parmales, a sister group of diatoms, reveals the evolutionary specialization of diatoms from phago-mixotrophs to photoautotrophs.</title>
        <authorList>
            <person name="Ban H."/>
            <person name="Sato S."/>
            <person name="Yoshikawa S."/>
            <person name="Kazumasa Y."/>
            <person name="Nakamura Y."/>
            <person name="Ichinomiya M."/>
            <person name="Saitoh K."/>
            <person name="Sato N."/>
            <person name="Blanc-Mathieu R."/>
            <person name="Endo H."/>
            <person name="Kuwata A."/>
            <person name="Ogata H."/>
        </authorList>
    </citation>
    <scope>NUCLEOTIDE SEQUENCE</scope>
</reference>
<dbReference type="Proteomes" id="UP001165082">
    <property type="component" value="Unassembled WGS sequence"/>
</dbReference>
<feature type="binding site" description="axial binding residue" evidence="5">
    <location>
        <position position="400"/>
    </location>
    <ligand>
        <name>heme</name>
        <dbReference type="ChEBI" id="CHEBI:30413"/>
    </ligand>
    <ligandPart>
        <name>Fe</name>
        <dbReference type="ChEBI" id="CHEBI:18248"/>
    </ligandPart>
</feature>
<dbReference type="Pfam" id="PF00067">
    <property type="entry name" value="p450"/>
    <property type="match status" value="1"/>
</dbReference>
<dbReference type="GO" id="GO:0020037">
    <property type="term" value="F:heme binding"/>
    <property type="evidence" value="ECO:0007669"/>
    <property type="project" value="InterPro"/>
</dbReference>
<evidence type="ECO:0000256" key="3">
    <source>
        <dbReference type="ARBA" id="ARBA00023002"/>
    </source>
</evidence>
<evidence type="ECO:0000256" key="1">
    <source>
        <dbReference type="ARBA" id="ARBA00010617"/>
    </source>
</evidence>
<evidence type="ECO:0000256" key="5">
    <source>
        <dbReference type="PIRSR" id="PIRSR602401-1"/>
    </source>
</evidence>
<dbReference type="AlphaFoldDB" id="A0A9W7A8V7"/>
<keyword evidence="5" id="KW-0349">Heme</keyword>
<protein>
    <recommendedName>
        <fullName evidence="8">Cytochrome P450</fullName>
    </recommendedName>
</protein>
<evidence type="ECO:0000313" key="7">
    <source>
        <dbReference type="Proteomes" id="UP001165082"/>
    </source>
</evidence>
<dbReference type="SUPFAM" id="SSF48264">
    <property type="entry name" value="Cytochrome P450"/>
    <property type="match status" value="1"/>
</dbReference>
<dbReference type="OrthoDB" id="1470350at2759"/>
<dbReference type="PANTHER" id="PTHR24296">
    <property type="entry name" value="CYTOCHROME P450"/>
    <property type="match status" value="1"/>
</dbReference>
<keyword evidence="7" id="KW-1185">Reference proteome</keyword>